<dbReference type="AlphaFoldDB" id="A0A316UQH1"/>
<evidence type="ECO:0008006" key="4">
    <source>
        <dbReference type="Google" id="ProtNLM"/>
    </source>
</evidence>
<protein>
    <recommendedName>
        <fullName evidence="4">Secreted protein</fullName>
    </recommendedName>
</protein>
<organism evidence="2 3">
    <name type="scientific">Jaminaea rosea</name>
    <dbReference type="NCBI Taxonomy" id="1569628"/>
    <lineage>
        <taxon>Eukaryota</taxon>
        <taxon>Fungi</taxon>
        <taxon>Dikarya</taxon>
        <taxon>Basidiomycota</taxon>
        <taxon>Ustilaginomycotina</taxon>
        <taxon>Exobasidiomycetes</taxon>
        <taxon>Microstromatales</taxon>
        <taxon>Microstromatales incertae sedis</taxon>
        <taxon>Jaminaea</taxon>
    </lineage>
</organism>
<keyword evidence="1" id="KW-0732">Signal</keyword>
<gene>
    <name evidence="2" type="ORF">BDZ90DRAFT_41312</name>
</gene>
<feature type="signal peptide" evidence="1">
    <location>
        <begin position="1"/>
        <end position="20"/>
    </location>
</feature>
<name>A0A316UQH1_9BASI</name>
<reference evidence="2 3" key="1">
    <citation type="journal article" date="2018" name="Mol. Biol. Evol.">
        <title>Broad Genomic Sampling Reveals a Smut Pathogenic Ancestry of the Fungal Clade Ustilaginomycotina.</title>
        <authorList>
            <person name="Kijpornyongpan T."/>
            <person name="Mondo S.J."/>
            <person name="Barry K."/>
            <person name="Sandor L."/>
            <person name="Lee J."/>
            <person name="Lipzen A."/>
            <person name="Pangilinan J."/>
            <person name="LaButti K."/>
            <person name="Hainaut M."/>
            <person name="Henrissat B."/>
            <person name="Grigoriev I.V."/>
            <person name="Spatafora J.W."/>
            <person name="Aime M.C."/>
        </authorList>
    </citation>
    <scope>NUCLEOTIDE SEQUENCE [LARGE SCALE GENOMIC DNA]</scope>
    <source>
        <strain evidence="2 3">MCA 5214</strain>
    </source>
</reference>
<sequence length="144" mass="16146">MLFLTLFLLPVLLFLHTVYADHSTCSWVRTKKSPSTLGYVMSCSAKYVSDGLEKGHYECDTNTTRQPANWGFLRRHTLEMSTPCGKHGWAFSNYDGSCPGRTFAMCINSNAGTCFYMQSGDDCEWPGEFTPTTKPGALEFWVNA</sequence>
<dbReference type="RefSeq" id="XP_025361163.1">
    <property type="nucleotide sequence ID" value="XM_025509580.1"/>
</dbReference>
<dbReference type="Proteomes" id="UP000245884">
    <property type="component" value="Unassembled WGS sequence"/>
</dbReference>
<keyword evidence="3" id="KW-1185">Reference proteome</keyword>
<evidence type="ECO:0000313" key="2">
    <source>
        <dbReference type="EMBL" id="PWN26551.1"/>
    </source>
</evidence>
<proteinExistence type="predicted"/>
<feature type="chain" id="PRO_5016366106" description="Secreted protein" evidence="1">
    <location>
        <begin position="21"/>
        <end position="144"/>
    </location>
</feature>
<dbReference type="GeneID" id="37031403"/>
<dbReference type="EMBL" id="KZ819671">
    <property type="protein sequence ID" value="PWN26551.1"/>
    <property type="molecule type" value="Genomic_DNA"/>
</dbReference>
<evidence type="ECO:0000313" key="3">
    <source>
        <dbReference type="Proteomes" id="UP000245884"/>
    </source>
</evidence>
<evidence type="ECO:0000256" key="1">
    <source>
        <dbReference type="SAM" id="SignalP"/>
    </source>
</evidence>
<accession>A0A316UQH1</accession>